<dbReference type="CDD" id="cd02152">
    <property type="entry name" value="OAT"/>
    <property type="match status" value="1"/>
</dbReference>
<evidence type="ECO:0000256" key="4">
    <source>
        <dbReference type="ARBA" id="ARBA00022679"/>
    </source>
</evidence>
<dbReference type="GO" id="GO:0004358">
    <property type="term" value="F:L-glutamate N-acetyltransferase activity, acting on acetyl-L-ornithine as donor"/>
    <property type="evidence" value="ECO:0007669"/>
    <property type="project" value="UniProtKB-UniRule"/>
</dbReference>
<dbReference type="FunFam" id="3.10.20.340:FF:000001">
    <property type="entry name" value="Arginine biosynthesis bifunctional protein ArgJ, chloroplastic"/>
    <property type="match status" value="1"/>
</dbReference>
<feature type="site" description="Involved in the stabilization of negative charge on the oxyanion by the formation of the oxyanion hole" evidence="7">
    <location>
        <position position="107"/>
    </location>
</feature>
<dbReference type="GO" id="GO:0006526">
    <property type="term" value="P:L-arginine biosynthetic process"/>
    <property type="evidence" value="ECO:0007669"/>
    <property type="project" value="UniProtKB-UniRule"/>
</dbReference>
<comment type="catalytic activity">
    <reaction evidence="7">
        <text>N(2)-acetyl-L-ornithine + L-glutamate = N-acetyl-L-glutamate + L-ornithine</text>
        <dbReference type="Rhea" id="RHEA:15349"/>
        <dbReference type="ChEBI" id="CHEBI:29985"/>
        <dbReference type="ChEBI" id="CHEBI:44337"/>
        <dbReference type="ChEBI" id="CHEBI:46911"/>
        <dbReference type="ChEBI" id="CHEBI:57805"/>
        <dbReference type="EC" id="2.3.1.35"/>
    </reaction>
</comment>
<dbReference type="PANTHER" id="PTHR23100:SF0">
    <property type="entry name" value="ARGININE BIOSYNTHESIS BIFUNCTIONAL PROTEIN ARGJ, MITOCHONDRIAL"/>
    <property type="match status" value="1"/>
</dbReference>
<dbReference type="Gene3D" id="3.10.20.340">
    <property type="entry name" value="ArgJ beta chain, C-terminal domain"/>
    <property type="match status" value="1"/>
</dbReference>
<dbReference type="GO" id="GO:0005737">
    <property type="term" value="C:cytoplasm"/>
    <property type="evidence" value="ECO:0007669"/>
    <property type="project" value="UniProtKB-SubCell"/>
</dbReference>
<comment type="similarity">
    <text evidence="1 7">Belongs to the ArgJ family.</text>
</comment>
<evidence type="ECO:0000256" key="2">
    <source>
        <dbReference type="ARBA" id="ARBA00022571"/>
    </source>
</evidence>
<feature type="chain" id="PRO_5044353051" description="Glutamate N-acetyltransferase alpha chain" evidence="7">
    <location>
        <begin position="1"/>
        <end position="183"/>
    </location>
</feature>
<keyword evidence="2 7" id="KW-0055">Arginine biosynthesis</keyword>
<organism evidence="8 9">
    <name type="scientific">Methanosphaera stadtmanae</name>
    <dbReference type="NCBI Taxonomy" id="2317"/>
    <lineage>
        <taxon>Archaea</taxon>
        <taxon>Methanobacteriati</taxon>
        <taxon>Methanobacteriota</taxon>
        <taxon>Methanomada group</taxon>
        <taxon>Methanobacteria</taxon>
        <taxon>Methanobacteriales</taxon>
        <taxon>Methanobacteriaceae</taxon>
        <taxon>Methanosphaera</taxon>
    </lineage>
</organism>
<feature type="binding site" evidence="7">
    <location>
        <position position="173"/>
    </location>
    <ligand>
        <name>substrate</name>
    </ligand>
</feature>
<dbReference type="EC" id="2.3.1.35" evidence="7"/>
<keyword evidence="7" id="KW-0963">Cytoplasm</keyword>
<feature type="binding site" evidence="7">
    <location>
        <position position="263"/>
    </location>
    <ligand>
        <name>substrate</name>
    </ligand>
</feature>
<evidence type="ECO:0000313" key="9">
    <source>
        <dbReference type="Proteomes" id="UP000248557"/>
    </source>
</evidence>
<dbReference type="Gene3D" id="3.60.70.12">
    <property type="entry name" value="L-amino peptidase D-ALA esterase/amidase"/>
    <property type="match status" value="1"/>
</dbReference>
<evidence type="ECO:0000313" key="8">
    <source>
        <dbReference type="EMBL" id="RAP03409.1"/>
    </source>
</evidence>
<keyword evidence="3 7" id="KW-0028">Amino-acid biosynthesis</keyword>
<dbReference type="PANTHER" id="PTHR23100">
    <property type="entry name" value="ARGININE BIOSYNTHESIS BIFUNCTIONAL PROTEIN ARGJ"/>
    <property type="match status" value="1"/>
</dbReference>
<name>A0A328Q986_9EURY</name>
<feature type="site" description="Cleavage; by autolysis" evidence="7">
    <location>
        <begin position="183"/>
        <end position="184"/>
    </location>
</feature>
<dbReference type="NCBIfam" id="NF003802">
    <property type="entry name" value="PRK05388.1"/>
    <property type="match status" value="1"/>
</dbReference>
<feature type="chain" id="PRO_5044353052" description="Glutamate N-acetyltransferase beta chain" evidence="7">
    <location>
        <begin position="184"/>
        <end position="398"/>
    </location>
</feature>
<dbReference type="EMBL" id="NGJK01000026">
    <property type="protein sequence ID" value="RAP03409.1"/>
    <property type="molecule type" value="Genomic_DNA"/>
</dbReference>
<feature type="site" description="Involved in the stabilization of negative charge on the oxyanion by the formation of the oxyanion hole" evidence="7">
    <location>
        <position position="108"/>
    </location>
</feature>
<comment type="caution">
    <text evidence="8">The sequence shown here is derived from an EMBL/GenBank/DDBJ whole genome shotgun (WGS) entry which is preliminary data.</text>
</comment>
<feature type="binding site" evidence="7">
    <location>
        <position position="398"/>
    </location>
    <ligand>
        <name>substrate</name>
    </ligand>
</feature>
<feature type="active site" description="Nucleophile" evidence="7">
    <location>
        <position position="184"/>
    </location>
</feature>
<feature type="binding site" evidence="7">
    <location>
        <position position="393"/>
    </location>
    <ligand>
        <name>substrate</name>
    </ligand>
</feature>
<dbReference type="SUPFAM" id="SSF56266">
    <property type="entry name" value="DmpA/ArgJ-like"/>
    <property type="match status" value="1"/>
</dbReference>
<dbReference type="InterPro" id="IPR016117">
    <property type="entry name" value="ArgJ-like_dom_sf"/>
</dbReference>
<evidence type="ECO:0000256" key="6">
    <source>
        <dbReference type="ARBA" id="ARBA00023315"/>
    </source>
</evidence>
<comment type="subunit">
    <text evidence="7">Heterotetramer of two alpha and two beta chains.</text>
</comment>
<sequence>MKILENGICSISSIKASGYREGKYGVTVLYHENSTAAAVYTTNKVYAAPIDITRKHLENGKISAVIVNSGNANCYTKEDGIKKGLELASLVADTLNIPVEDVAVASTGVIGRQMPMDIIKPVAFESLKRLDNSRECANDACNAILTTDTTPKECAIESTLDDGTKFKVAGICKGSGMIAPNMGTMLGFITTDLDVSRDILQEALLSSVKRSFNMVVVDGDESTNDTVLVMSTNEVKGEYDNNFQEALDYVCMSLAKQIAKDGEGASKFMEVVCNGAKSEEDAICVSKSVVSSSLVKTALAGADPNWGRIICAMGYSGVEFDPDCVSISIGSGSENVVIVDKGNITTYANPEILEAAEVIMNKKEVVIKLDLHDGCYSATAYGCDLTYDYVKINAEYTT</sequence>
<dbReference type="AlphaFoldDB" id="A0A328Q986"/>
<accession>A0A328Q986</accession>
<dbReference type="InterPro" id="IPR042195">
    <property type="entry name" value="ArgJ_beta_C"/>
</dbReference>
<dbReference type="GO" id="GO:0006592">
    <property type="term" value="P:ornithine biosynthetic process"/>
    <property type="evidence" value="ECO:0007669"/>
    <property type="project" value="TreeGrafter"/>
</dbReference>
<dbReference type="RefSeq" id="WP_112149411.1">
    <property type="nucleotide sequence ID" value="NZ_NGJK01000026.1"/>
</dbReference>
<keyword evidence="6 7" id="KW-0012">Acyltransferase</keyword>
<dbReference type="Pfam" id="PF01960">
    <property type="entry name" value="ArgJ"/>
    <property type="match status" value="1"/>
</dbReference>
<feature type="binding site" evidence="7">
    <location>
        <position position="146"/>
    </location>
    <ligand>
        <name>substrate</name>
    </ligand>
</feature>
<reference evidence="8 9" key="1">
    <citation type="submission" date="2017-05" db="EMBL/GenBank/DDBJ databases">
        <title>Host range expansion of the Methanosphaera genus to humans and monogastric animals involves recent and extensive reduction in genome content.</title>
        <authorList>
            <person name="Hoedt E.C."/>
            <person name="Volmer J.G."/>
            <person name="Parks D.H."/>
            <person name="Rosewarne C.P."/>
            <person name="Denman S.E."/>
            <person name="Mcsweeney C.S."/>
            <person name="O Cuiv P."/>
            <person name="Hugenholtz P."/>
            <person name="Tyson G.W."/>
            <person name="Morrison M."/>
        </authorList>
    </citation>
    <scope>NUCLEOTIDE SEQUENCE [LARGE SCALE GENOMIC DNA]</scope>
    <source>
        <strain evidence="8 9">PA5</strain>
    </source>
</reference>
<proteinExistence type="inferred from homology"/>
<dbReference type="HAMAP" id="MF_01106">
    <property type="entry name" value="ArgJ"/>
    <property type="match status" value="1"/>
</dbReference>
<comment type="pathway">
    <text evidence="7">Amino-acid biosynthesis; L-arginine biosynthesis; L-ornithine and N-acetyl-L-glutamate from L-glutamate and N(2)-acetyl-L-ornithine (cyclic): step 1/1.</text>
</comment>
<comment type="function">
    <text evidence="7">Catalyzes the transfer of the acetyl group from N(2)-acetylornithine to glutamate, forming N-acetylglutamate and L-ornithine.</text>
</comment>
<evidence type="ECO:0000256" key="1">
    <source>
        <dbReference type="ARBA" id="ARBA00006774"/>
    </source>
</evidence>
<dbReference type="InterPro" id="IPR002813">
    <property type="entry name" value="Arg_biosynth_ArgJ"/>
</dbReference>
<evidence type="ECO:0000256" key="3">
    <source>
        <dbReference type="ARBA" id="ARBA00022605"/>
    </source>
</evidence>
<protein>
    <recommendedName>
        <fullName evidence="7">Glutamate N-acetyltransferase</fullName>
        <ecNumber evidence="7">2.3.1.35</ecNumber>
    </recommendedName>
    <alternativeName>
        <fullName evidence="7">Ornithine acetyltransferase</fullName>
        <shortName evidence="7">OATase</shortName>
    </alternativeName>
    <alternativeName>
        <fullName evidence="7">Ornithine transacetylase</fullName>
    </alternativeName>
    <component>
        <recommendedName>
            <fullName evidence="7">Glutamate N-acetyltransferase alpha chain</fullName>
        </recommendedName>
    </component>
    <component>
        <recommendedName>
            <fullName evidence="7">Glutamate N-acetyltransferase beta chain</fullName>
        </recommendedName>
    </component>
</protein>
<dbReference type="NCBIfam" id="TIGR00120">
    <property type="entry name" value="ArgJ"/>
    <property type="match status" value="1"/>
</dbReference>
<feature type="binding site" evidence="7">
    <location>
        <position position="184"/>
    </location>
    <ligand>
        <name>substrate</name>
    </ligand>
</feature>
<keyword evidence="4 7" id="KW-0808">Transferase</keyword>
<comment type="subcellular location">
    <subcellularLocation>
        <location evidence="7">Cytoplasm</location>
    </subcellularLocation>
</comment>
<keyword evidence="5 7" id="KW-0068">Autocatalytic cleavage</keyword>
<dbReference type="UniPathway" id="UPA00068">
    <property type="reaction ID" value="UER00106"/>
</dbReference>
<evidence type="ECO:0000256" key="7">
    <source>
        <dbReference type="HAMAP-Rule" id="MF_01106"/>
    </source>
</evidence>
<evidence type="ECO:0000256" key="5">
    <source>
        <dbReference type="ARBA" id="ARBA00022813"/>
    </source>
</evidence>
<dbReference type="Proteomes" id="UP000248557">
    <property type="component" value="Unassembled WGS sequence"/>
</dbReference>
<dbReference type="GO" id="GO:0004042">
    <property type="term" value="F:L-glutamate N-acetyltransferase activity"/>
    <property type="evidence" value="ECO:0007669"/>
    <property type="project" value="TreeGrafter"/>
</dbReference>
<gene>
    <name evidence="7" type="primary">argJ</name>
    <name evidence="8" type="ORF">CA615_02635</name>
</gene>